<name>A0A933RSP4_RHOPL</name>
<dbReference type="EMBL" id="JACRJB010000002">
    <property type="protein sequence ID" value="MBI5127871.1"/>
    <property type="molecule type" value="Genomic_DNA"/>
</dbReference>
<evidence type="ECO:0000313" key="2">
    <source>
        <dbReference type="Proteomes" id="UP000782519"/>
    </source>
</evidence>
<protein>
    <submittedName>
        <fullName evidence="1">Uncharacterized protein</fullName>
    </submittedName>
</protein>
<dbReference type="Proteomes" id="UP000782519">
    <property type="component" value="Unassembled WGS sequence"/>
</dbReference>
<dbReference type="Gene3D" id="3.40.50.300">
    <property type="entry name" value="P-loop containing nucleotide triphosphate hydrolases"/>
    <property type="match status" value="1"/>
</dbReference>
<dbReference type="InterPro" id="IPR027417">
    <property type="entry name" value="P-loop_NTPase"/>
</dbReference>
<comment type="caution">
    <text evidence="1">The sequence shown here is derived from an EMBL/GenBank/DDBJ whole genome shotgun (WGS) entry which is preliminary data.</text>
</comment>
<reference evidence="1" key="1">
    <citation type="submission" date="2020-07" db="EMBL/GenBank/DDBJ databases">
        <title>Huge and variable diversity of episymbiotic CPR bacteria and DPANN archaea in groundwater ecosystems.</title>
        <authorList>
            <person name="He C.Y."/>
            <person name="Keren R."/>
            <person name="Whittaker M."/>
            <person name="Farag I.F."/>
            <person name="Doudna J."/>
            <person name="Cate J.H.D."/>
            <person name="Banfield J.F."/>
        </authorList>
    </citation>
    <scope>NUCLEOTIDE SEQUENCE</scope>
    <source>
        <strain evidence="1">NC_groundwater_1818_Pr3_B-0.1um_66_35</strain>
    </source>
</reference>
<dbReference type="SUPFAM" id="SSF52540">
    <property type="entry name" value="P-loop containing nucleoside triphosphate hydrolases"/>
    <property type="match status" value="1"/>
</dbReference>
<sequence>MASLLVKEHGFRRLGSGQYLSELAIEQGKGTSRAELQELGDTLDAATDYRWVIDEIVRGQTAAEPKHDSWLFDSVRKTRQLFHFKQIYQRLAYHAHLTAPDEVLQRRYEERLVQGGEYVGTTPYSIARYHPNELESRRLIEAADIVVDVSSASPLEVVTDILKQWRIRGEHESGSSD</sequence>
<evidence type="ECO:0000313" key="1">
    <source>
        <dbReference type="EMBL" id="MBI5127871.1"/>
    </source>
</evidence>
<dbReference type="AlphaFoldDB" id="A0A933RSP4"/>
<organism evidence="1 2">
    <name type="scientific">Rhodopseudomonas palustris</name>
    <dbReference type="NCBI Taxonomy" id="1076"/>
    <lineage>
        <taxon>Bacteria</taxon>
        <taxon>Pseudomonadati</taxon>
        <taxon>Pseudomonadota</taxon>
        <taxon>Alphaproteobacteria</taxon>
        <taxon>Hyphomicrobiales</taxon>
        <taxon>Nitrobacteraceae</taxon>
        <taxon>Rhodopseudomonas</taxon>
    </lineage>
</organism>
<gene>
    <name evidence="1" type="ORF">HZA66_00370</name>
</gene>
<proteinExistence type="predicted"/>
<accession>A0A933RSP4</accession>